<feature type="domain" description="GST C-terminal" evidence="3">
    <location>
        <begin position="94"/>
        <end position="208"/>
    </location>
</feature>
<dbReference type="InterPro" id="IPR010987">
    <property type="entry name" value="Glutathione-S-Trfase_C-like"/>
</dbReference>
<dbReference type="Pfam" id="PF02798">
    <property type="entry name" value="GST_N"/>
    <property type="match status" value="1"/>
</dbReference>
<accession>A0A2T4C211</accession>
<organism evidence="4 5">
    <name type="scientific">Trichoderma longibrachiatum ATCC 18648</name>
    <dbReference type="NCBI Taxonomy" id="983965"/>
    <lineage>
        <taxon>Eukaryota</taxon>
        <taxon>Fungi</taxon>
        <taxon>Dikarya</taxon>
        <taxon>Ascomycota</taxon>
        <taxon>Pezizomycotina</taxon>
        <taxon>Sordariomycetes</taxon>
        <taxon>Hypocreomycetidae</taxon>
        <taxon>Hypocreales</taxon>
        <taxon>Hypocreaceae</taxon>
        <taxon>Trichoderma</taxon>
    </lineage>
</organism>
<dbReference type="GO" id="GO:0004364">
    <property type="term" value="F:glutathione transferase activity"/>
    <property type="evidence" value="ECO:0007669"/>
    <property type="project" value="TreeGrafter"/>
</dbReference>
<dbReference type="InterPro" id="IPR004046">
    <property type="entry name" value="GST_C"/>
</dbReference>
<dbReference type="CDD" id="cd03039">
    <property type="entry name" value="GST_N_Sigma_like"/>
    <property type="match status" value="1"/>
</dbReference>
<protein>
    <submittedName>
        <fullName evidence="4">Glutathione S-transferase</fullName>
    </submittedName>
</protein>
<sequence>MADKSIPTLHYLDIGRLGRGEVIRLFLRDAGIEFNDVRHPYDDTWPATSAKLKEQGITRTGKVPAFWINGLTLNQHISILRYLARDLSRYDGETNYEKFQVDAVADVYNDWRTQWVASLKGVTDEYRNQIVPEYYNVISQYYSTNGGPYLLGDRITYADFAVYQSIDNDERTGTLPAKLPEVVQKFREAFEARPNVSAYIEASRPKKA</sequence>
<evidence type="ECO:0000259" key="2">
    <source>
        <dbReference type="PROSITE" id="PS50404"/>
    </source>
</evidence>
<dbReference type="InterPro" id="IPR004045">
    <property type="entry name" value="Glutathione_S-Trfase_N"/>
</dbReference>
<dbReference type="PROSITE" id="PS50405">
    <property type="entry name" value="GST_CTER"/>
    <property type="match status" value="1"/>
</dbReference>
<dbReference type="InterPro" id="IPR040079">
    <property type="entry name" value="Glutathione_S-Trfase"/>
</dbReference>
<proteinExistence type="inferred from homology"/>
<dbReference type="Gene3D" id="3.40.30.10">
    <property type="entry name" value="Glutaredoxin"/>
    <property type="match status" value="1"/>
</dbReference>
<feature type="domain" description="GST N-terminal" evidence="2">
    <location>
        <begin position="7"/>
        <end position="91"/>
    </location>
</feature>
<evidence type="ECO:0000313" key="5">
    <source>
        <dbReference type="Proteomes" id="UP000240760"/>
    </source>
</evidence>
<comment type="similarity">
    <text evidence="1">Belongs to the GST superfamily.</text>
</comment>
<dbReference type="PANTHER" id="PTHR11571:SF150">
    <property type="entry name" value="GLUTATHIONE S-TRANSFERASE"/>
    <property type="match status" value="1"/>
</dbReference>
<dbReference type="AlphaFoldDB" id="A0A2T4C211"/>
<dbReference type="STRING" id="983965.A0A2T4C211"/>
<dbReference type="PROSITE" id="PS50404">
    <property type="entry name" value="GST_NTER"/>
    <property type="match status" value="1"/>
</dbReference>
<dbReference type="InterPro" id="IPR050213">
    <property type="entry name" value="GST_superfamily"/>
</dbReference>
<dbReference type="Proteomes" id="UP000240760">
    <property type="component" value="Unassembled WGS sequence"/>
</dbReference>
<dbReference type="SFLD" id="SFLDS00019">
    <property type="entry name" value="Glutathione_Transferase_(cytos"/>
    <property type="match status" value="1"/>
</dbReference>
<keyword evidence="4" id="KW-0808">Transferase</keyword>
<dbReference type="Gene3D" id="1.20.1050.10">
    <property type="match status" value="1"/>
</dbReference>
<dbReference type="SUPFAM" id="SSF47616">
    <property type="entry name" value="GST C-terminal domain-like"/>
    <property type="match status" value="1"/>
</dbReference>
<keyword evidence="5" id="KW-1185">Reference proteome</keyword>
<dbReference type="EMBL" id="KZ679133">
    <property type="protein sequence ID" value="PTB75606.1"/>
    <property type="molecule type" value="Genomic_DNA"/>
</dbReference>
<reference evidence="4 5" key="1">
    <citation type="submission" date="2016-07" db="EMBL/GenBank/DDBJ databases">
        <title>Multiple horizontal gene transfer events from other fungi enriched the ability of initially mycotrophic Trichoderma (Ascomycota) to feed on dead plant biomass.</title>
        <authorList>
            <consortium name="DOE Joint Genome Institute"/>
            <person name="Aerts A."/>
            <person name="Atanasova L."/>
            <person name="Chenthamara K."/>
            <person name="Zhang J."/>
            <person name="Grujic M."/>
            <person name="Henrissat B."/>
            <person name="Kuo A."/>
            <person name="Salamov A."/>
            <person name="Lipzen A."/>
            <person name="Labutti K."/>
            <person name="Barry K."/>
            <person name="Miao Y."/>
            <person name="Rahimi M.J."/>
            <person name="Shen Q."/>
            <person name="Grigoriev I.V."/>
            <person name="Kubicek C.P."/>
            <person name="Druzhinina I.S."/>
        </authorList>
    </citation>
    <scope>NUCLEOTIDE SEQUENCE [LARGE SCALE GENOMIC DNA]</scope>
    <source>
        <strain evidence="4 5">ATCC 18648</strain>
    </source>
</reference>
<dbReference type="GO" id="GO:0006749">
    <property type="term" value="P:glutathione metabolic process"/>
    <property type="evidence" value="ECO:0007669"/>
    <property type="project" value="TreeGrafter"/>
</dbReference>
<dbReference type="OrthoDB" id="414243at2759"/>
<evidence type="ECO:0000313" key="4">
    <source>
        <dbReference type="EMBL" id="PTB75606.1"/>
    </source>
</evidence>
<gene>
    <name evidence="4" type="ORF">M440DRAFT_1392153</name>
</gene>
<dbReference type="InterPro" id="IPR036249">
    <property type="entry name" value="Thioredoxin-like_sf"/>
</dbReference>
<dbReference type="Pfam" id="PF14497">
    <property type="entry name" value="GST_C_3"/>
    <property type="match status" value="1"/>
</dbReference>
<evidence type="ECO:0000256" key="1">
    <source>
        <dbReference type="ARBA" id="ARBA00007409"/>
    </source>
</evidence>
<dbReference type="InterPro" id="IPR036282">
    <property type="entry name" value="Glutathione-S-Trfase_C_sf"/>
</dbReference>
<dbReference type="SUPFAM" id="SSF52833">
    <property type="entry name" value="Thioredoxin-like"/>
    <property type="match status" value="1"/>
</dbReference>
<evidence type="ECO:0000259" key="3">
    <source>
        <dbReference type="PROSITE" id="PS50405"/>
    </source>
</evidence>
<name>A0A2T4C211_TRILO</name>
<dbReference type="PANTHER" id="PTHR11571">
    <property type="entry name" value="GLUTATHIONE S-TRANSFERASE"/>
    <property type="match status" value="1"/>
</dbReference>